<protein>
    <submittedName>
        <fullName evidence="12">ATP-binding cassette domain-containing protein</fullName>
    </submittedName>
</protein>
<dbReference type="SUPFAM" id="SSF52540">
    <property type="entry name" value="P-loop containing nucleoside triphosphate hydrolases"/>
    <property type="match status" value="1"/>
</dbReference>
<dbReference type="InterPro" id="IPR003439">
    <property type="entry name" value="ABC_transporter-like_ATP-bd"/>
</dbReference>
<evidence type="ECO:0000256" key="8">
    <source>
        <dbReference type="ARBA" id="ARBA00023065"/>
    </source>
</evidence>
<dbReference type="EMBL" id="JAABLQ010000001">
    <property type="protein sequence ID" value="NBN77890.1"/>
    <property type="molecule type" value="Genomic_DNA"/>
</dbReference>
<keyword evidence="13" id="KW-1185">Reference proteome</keyword>
<dbReference type="Gene3D" id="3.40.50.300">
    <property type="entry name" value="P-loop containing nucleotide triphosphate hydrolases"/>
    <property type="match status" value="1"/>
</dbReference>
<gene>
    <name evidence="12" type="ORF">GWI72_06365</name>
</gene>
<evidence type="ECO:0000256" key="1">
    <source>
        <dbReference type="ARBA" id="ARBA00005417"/>
    </source>
</evidence>
<evidence type="ECO:0000313" key="13">
    <source>
        <dbReference type="Proteomes" id="UP000586722"/>
    </source>
</evidence>
<dbReference type="GO" id="GO:0043190">
    <property type="term" value="C:ATP-binding cassette (ABC) transporter complex"/>
    <property type="evidence" value="ECO:0007669"/>
    <property type="project" value="InterPro"/>
</dbReference>
<dbReference type="PANTHER" id="PTHR42781">
    <property type="entry name" value="SPERMIDINE/PUTRESCINE IMPORT ATP-BINDING PROTEIN POTA"/>
    <property type="match status" value="1"/>
</dbReference>
<dbReference type="CDD" id="cd03259">
    <property type="entry name" value="ABC_Carb_Solutes_like"/>
    <property type="match status" value="1"/>
</dbReference>
<dbReference type="InterPro" id="IPR050093">
    <property type="entry name" value="ABC_SmlMolc_Importer"/>
</dbReference>
<proteinExistence type="inferred from homology"/>
<accession>A0A7X5F322</accession>
<dbReference type="Pfam" id="PF08402">
    <property type="entry name" value="TOBE_2"/>
    <property type="match status" value="1"/>
</dbReference>
<evidence type="ECO:0000313" key="12">
    <source>
        <dbReference type="EMBL" id="NBN77890.1"/>
    </source>
</evidence>
<evidence type="ECO:0000256" key="3">
    <source>
        <dbReference type="ARBA" id="ARBA00022475"/>
    </source>
</evidence>
<evidence type="ECO:0000256" key="9">
    <source>
        <dbReference type="ARBA" id="ARBA00023136"/>
    </source>
</evidence>
<keyword evidence="3" id="KW-1003">Cell membrane</keyword>
<evidence type="ECO:0000259" key="11">
    <source>
        <dbReference type="PROSITE" id="PS50893"/>
    </source>
</evidence>
<keyword evidence="6 12" id="KW-0067">ATP-binding</keyword>
<keyword evidence="2" id="KW-0813">Transport</keyword>
<reference evidence="13" key="1">
    <citation type="submission" date="2020-01" db="EMBL/GenBank/DDBJ databases">
        <authorList>
            <person name="Fang Y."/>
            <person name="Sun R."/>
            <person name="Nie L."/>
            <person name="He J."/>
            <person name="Hao L."/>
            <person name="Wang L."/>
            <person name="Su S."/>
            <person name="Lv E."/>
            <person name="Zhang Z."/>
            <person name="Xie R."/>
            <person name="Liu H."/>
        </authorList>
    </citation>
    <scope>NUCLEOTIDE SEQUENCE [LARGE SCALE GENOMIC DNA]</scope>
    <source>
        <strain evidence="13">XCT-53</strain>
    </source>
</reference>
<evidence type="ECO:0000256" key="6">
    <source>
        <dbReference type="ARBA" id="ARBA00022840"/>
    </source>
</evidence>
<dbReference type="PANTHER" id="PTHR42781:SF4">
    <property type="entry name" value="SPERMIDINE_PUTRESCINE IMPORT ATP-BINDING PROTEIN POTA"/>
    <property type="match status" value="1"/>
</dbReference>
<name>A0A7X5F322_9HYPH</name>
<keyword evidence="5" id="KW-0547">Nucleotide-binding</keyword>
<organism evidence="12 13">
    <name type="scientific">Pannonibacter tanglangensis</name>
    <dbReference type="NCBI Taxonomy" id="2750084"/>
    <lineage>
        <taxon>Bacteria</taxon>
        <taxon>Pseudomonadati</taxon>
        <taxon>Pseudomonadota</taxon>
        <taxon>Alphaproteobacteria</taxon>
        <taxon>Hyphomicrobiales</taxon>
        <taxon>Stappiaceae</taxon>
        <taxon>Pannonibacter</taxon>
    </lineage>
</organism>
<evidence type="ECO:0000256" key="4">
    <source>
        <dbReference type="ARBA" id="ARBA00022496"/>
    </source>
</evidence>
<comment type="similarity">
    <text evidence="1">Belongs to the ABC transporter superfamily.</text>
</comment>
<sequence length="380" mass="40521">MPATGAAASPASREASGWGPRGTTGTTFASALAFEDIHHAYGAAETLHGVSLAVRPGEILCLLGHSGCGKTTLMRIAAGVEPQSRGRVLINGEEVAGPARFLPPEQRGVGLMFQDYALFPHLTNRENVMFGLTRLSRTAAAEVADQILARVGLGAYAADYPHSLSGGEQQRVALARAIAPRPGILLMDEPFSGLDSRLRDDVREETLAILRETRATCVMVTHDPEEAMRMGDRIALMRSGRLVQHGTAEDLYLRPVNAFAARFFSEVNEFDGIIRGGRVDCPLGVLPFAGSAPLADGTAVHVCLRPDGIRLLPAGEGLPARVISRRFIGTVDLVLLAYPGSDRPLQARLRPGDQVRVGADVGIAVEERDVLVFAKSSPSH</sequence>
<dbReference type="InterPro" id="IPR027417">
    <property type="entry name" value="P-loop_NTPase"/>
</dbReference>
<comment type="caution">
    <text evidence="12">The sequence shown here is derived from an EMBL/GenBank/DDBJ whole genome shotgun (WGS) entry which is preliminary data.</text>
</comment>
<feature type="domain" description="ABC transporter" evidence="11">
    <location>
        <begin position="32"/>
        <end position="264"/>
    </location>
</feature>
<dbReference type="InterPro" id="IPR015853">
    <property type="entry name" value="ABC_transpr_FbpC"/>
</dbReference>
<evidence type="ECO:0000256" key="2">
    <source>
        <dbReference type="ARBA" id="ARBA00022448"/>
    </source>
</evidence>
<dbReference type="GO" id="GO:0005524">
    <property type="term" value="F:ATP binding"/>
    <property type="evidence" value="ECO:0007669"/>
    <property type="project" value="UniProtKB-KW"/>
</dbReference>
<dbReference type="FunFam" id="3.40.50.300:FF:000425">
    <property type="entry name" value="Probable ABC transporter, ATP-binding subunit"/>
    <property type="match status" value="1"/>
</dbReference>
<keyword evidence="7" id="KW-0408">Iron</keyword>
<dbReference type="Proteomes" id="UP000586722">
    <property type="component" value="Unassembled WGS sequence"/>
</dbReference>
<dbReference type="Pfam" id="PF00005">
    <property type="entry name" value="ABC_tran"/>
    <property type="match status" value="1"/>
</dbReference>
<dbReference type="GO" id="GO:0016887">
    <property type="term" value="F:ATP hydrolysis activity"/>
    <property type="evidence" value="ECO:0007669"/>
    <property type="project" value="InterPro"/>
</dbReference>
<evidence type="ECO:0000256" key="5">
    <source>
        <dbReference type="ARBA" id="ARBA00022741"/>
    </source>
</evidence>
<dbReference type="InterPro" id="IPR003593">
    <property type="entry name" value="AAA+_ATPase"/>
</dbReference>
<feature type="region of interest" description="Disordered" evidence="10">
    <location>
        <begin position="1"/>
        <end position="22"/>
    </location>
</feature>
<dbReference type="AlphaFoldDB" id="A0A7X5F322"/>
<dbReference type="GO" id="GO:0015408">
    <property type="term" value="F:ABC-type ferric iron transporter activity"/>
    <property type="evidence" value="ECO:0007669"/>
    <property type="project" value="InterPro"/>
</dbReference>
<dbReference type="InterPro" id="IPR017871">
    <property type="entry name" value="ABC_transporter-like_CS"/>
</dbReference>
<evidence type="ECO:0000256" key="7">
    <source>
        <dbReference type="ARBA" id="ARBA00023004"/>
    </source>
</evidence>
<dbReference type="InterPro" id="IPR008995">
    <property type="entry name" value="Mo/tungstate-bd_C_term_dom"/>
</dbReference>
<dbReference type="InterPro" id="IPR013611">
    <property type="entry name" value="Transp-assoc_OB_typ2"/>
</dbReference>
<dbReference type="PROSITE" id="PS50893">
    <property type="entry name" value="ABC_TRANSPORTER_2"/>
    <property type="match status" value="1"/>
</dbReference>
<dbReference type="SMART" id="SM00382">
    <property type="entry name" value="AAA"/>
    <property type="match status" value="1"/>
</dbReference>
<dbReference type="PROSITE" id="PS00211">
    <property type="entry name" value="ABC_TRANSPORTER_1"/>
    <property type="match status" value="1"/>
</dbReference>
<keyword evidence="4" id="KW-0410">Iron transport</keyword>
<evidence type="ECO:0000256" key="10">
    <source>
        <dbReference type="SAM" id="MobiDB-lite"/>
    </source>
</evidence>
<keyword evidence="8" id="KW-0406">Ion transport</keyword>
<dbReference type="SUPFAM" id="SSF50331">
    <property type="entry name" value="MOP-like"/>
    <property type="match status" value="1"/>
</dbReference>
<keyword evidence="9" id="KW-0472">Membrane</keyword>
<dbReference type="GO" id="GO:0015697">
    <property type="term" value="P:quaternary ammonium group transport"/>
    <property type="evidence" value="ECO:0007669"/>
    <property type="project" value="UniProtKB-ARBA"/>
</dbReference>